<evidence type="ECO:0000256" key="6">
    <source>
        <dbReference type="ARBA" id="ARBA00021108"/>
    </source>
</evidence>
<evidence type="ECO:0000256" key="5">
    <source>
        <dbReference type="ARBA" id="ARBA00013269"/>
    </source>
</evidence>
<evidence type="ECO:0000256" key="8">
    <source>
        <dbReference type="ARBA" id="ARBA00023150"/>
    </source>
</evidence>
<dbReference type="Pfam" id="PF00994">
    <property type="entry name" value="MoCF_biosynth"/>
    <property type="match status" value="1"/>
</dbReference>
<dbReference type="FunFam" id="2.40.340.10:FF:000005">
    <property type="entry name" value="Molybdopterin molybdenumtransferase MoeA"/>
    <property type="match status" value="1"/>
</dbReference>
<dbReference type="KEGG" id="kme:H0A61_01708"/>
<keyword evidence="8 10" id="KW-0501">Molybdenum cofactor biosynthesis</keyword>
<dbReference type="GO" id="GO:0006777">
    <property type="term" value="P:Mo-molybdopterin cofactor biosynthetic process"/>
    <property type="evidence" value="ECO:0007669"/>
    <property type="project" value="UniProtKB-UniRule"/>
</dbReference>
<gene>
    <name evidence="12" type="primary">moeA_2</name>
    <name evidence="12" type="ORF">H0A61_01708</name>
</gene>
<dbReference type="Pfam" id="PF03453">
    <property type="entry name" value="MoeA_N"/>
    <property type="match status" value="1"/>
</dbReference>
<dbReference type="EC" id="2.10.1.1" evidence="5 10"/>
<evidence type="ECO:0000256" key="10">
    <source>
        <dbReference type="RuleBase" id="RU365090"/>
    </source>
</evidence>
<dbReference type="PANTHER" id="PTHR10192">
    <property type="entry name" value="MOLYBDOPTERIN BIOSYNTHESIS PROTEIN"/>
    <property type="match status" value="1"/>
</dbReference>
<dbReference type="InterPro" id="IPR008284">
    <property type="entry name" value="MoCF_biosynth_CS"/>
</dbReference>
<dbReference type="Gene3D" id="2.170.190.11">
    <property type="entry name" value="Molybdopterin biosynthesis moea protein, domain 3"/>
    <property type="match status" value="1"/>
</dbReference>
<dbReference type="UniPathway" id="UPA00344"/>
<evidence type="ECO:0000256" key="4">
    <source>
        <dbReference type="ARBA" id="ARBA00010763"/>
    </source>
</evidence>
<dbReference type="InterPro" id="IPR036425">
    <property type="entry name" value="MoaB/Mog-like_dom_sf"/>
</dbReference>
<evidence type="ECO:0000256" key="9">
    <source>
        <dbReference type="ARBA" id="ARBA00047317"/>
    </source>
</evidence>
<evidence type="ECO:0000256" key="3">
    <source>
        <dbReference type="ARBA" id="ARBA00005046"/>
    </source>
</evidence>
<dbReference type="GO" id="GO:0005829">
    <property type="term" value="C:cytosol"/>
    <property type="evidence" value="ECO:0007669"/>
    <property type="project" value="TreeGrafter"/>
</dbReference>
<comment type="function">
    <text evidence="2">May be involved in the biosynthesis of molybdopterin.</text>
</comment>
<name>A0A8A0RPL5_9FIRM</name>
<reference evidence="12" key="1">
    <citation type="submission" date="2020-07" db="EMBL/GenBank/DDBJ databases">
        <title>Koleobacter methoxysyntrophicus gen. nov., sp. nov., a novel anaerobic bacterium isolated from deep subsurface oil field and proposal of Koleobacterales ord. nov. in the phylum Firmicutes.</title>
        <authorList>
            <person name="Sakamoto S."/>
            <person name="Tamaki H."/>
        </authorList>
    </citation>
    <scope>NUCLEOTIDE SEQUENCE</scope>
    <source>
        <strain evidence="12">NRmbB1</strain>
    </source>
</reference>
<keyword evidence="10 12" id="KW-0808">Transferase</keyword>
<dbReference type="Proteomes" id="UP000662904">
    <property type="component" value="Chromosome"/>
</dbReference>
<dbReference type="EMBL" id="CP059066">
    <property type="protein sequence ID" value="QSQ09347.1"/>
    <property type="molecule type" value="Genomic_DNA"/>
</dbReference>
<evidence type="ECO:0000256" key="2">
    <source>
        <dbReference type="ARBA" id="ARBA00003487"/>
    </source>
</evidence>
<dbReference type="InterPro" id="IPR036688">
    <property type="entry name" value="MoeA_C_domain_IV_sf"/>
</dbReference>
<dbReference type="AlphaFoldDB" id="A0A8A0RPL5"/>
<organism evidence="12 13">
    <name type="scientific">Koleobacter methoxysyntrophicus</name>
    <dbReference type="NCBI Taxonomy" id="2751313"/>
    <lineage>
        <taxon>Bacteria</taxon>
        <taxon>Bacillati</taxon>
        <taxon>Bacillota</taxon>
        <taxon>Clostridia</taxon>
        <taxon>Koleobacterales</taxon>
        <taxon>Koleobacteraceae</taxon>
        <taxon>Koleobacter</taxon>
    </lineage>
</organism>
<dbReference type="InterPro" id="IPR036135">
    <property type="entry name" value="MoeA_linker/N_sf"/>
</dbReference>
<dbReference type="Gene3D" id="3.40.980.10">
    <property type="entry name" value="MoaB/Mog-like domain"/>
    <property type="match status" value="1"/>
</dbReference>
<keyword evidence="13" id="KW-1185">Reference proteome</keyword>
<dbReference type="InterPro" id="IPR024370">
    <property type="entry name" value="PBP_domain"/>
</dbReference>
<comment type="function">
    <text evidence="1 10">Catalyzes the insertion of molybdate into adenylated molybdopterin with the concomitant release of AMP.</text>
</comment>
<dbReference type="InterPro" id="IPR005111">
    <property type="entry name" value="MoeA_C_domain_IV"/>
</dbReference>
<dbReference type="GO" id="GO:0061599">
    <property type="term" value="F:molybdopterin molybdotransferase activity"/>
    <property type="evidence" value="ECO:0007669"/>
    <property type="project" value="UniProtKB-UniRule"/>
</dbReference>
<dbReference type="SMART" id="SM00852">
    <property type="entry name" value="MoCF_biosynth"/>
    <property type="match status" value="1"/>
</dbReference>
<dbReference type="PROSITE" id="PS01079">
    <property type="entry name" value="MOCF_BIOSYNTHESIS_2"/>
    <property type="match status" value="1"/>
</dbReference>
<comment type="catalytic activity">
    <reaction evidence="9">
        <text>adenylyl-molybdopterin + molybdate = Mo-molybdopterin + AMP + H(+)</text>
        <dbReference type="Rhea" id="RHEA:35047"/>
        <dbReference type="ChEBI" id="CHEBI:15378"/>
        <dbReference type="ChEBI" id="CHEBI:36264"/>
        <dbReference type="ChEBI" id="CHEBI:62727"/>
        <dbReference type="ChEBI" id="CHEBI:71302"/>
        <dbReference type="ChEBI" id="CHEBI:456215"/>
        <dbReference type="EC" id="2.10.1.1"/>
    </reaction>
</comment>
<dbReference type="PANTHER" id="PTHR10192:SF16">
    <property type="entry name" value="MOLYBDOPTERIN MOLYBDENUMTRANSFERASE"/>
    <property type="match status" value="1"/>
</dbReference>
<evidence type="ECO:0000259" key="11">
    <source>
        <dbReference type="SMART" id="SM00852"/>
    </source>
</evidence>
<comment type="cofactor">
    <cofactor evidence="10">
        <name>Mg(2+)</name>
        <dbReference type="ChEBI" id="CHEBI:18420"/>
    </cofactor>
</comment>
<accession>A0A8A0RPL5</accession>
<dbReference type="NCBIfam" id="NF011068">
    <property type="entry name" value="PRK14498.1"/>
    <property type="match status" value="1"/>
</dbReference>
<evidence type="ECO:0000313" key="13">
    <source>
        <dbReference type="Proteomes" id="UP000662904"/>
    </source>
</evidence>
<dbReference type="RefSeq" id="WP_206706707.1">
    <property type="nucleotide sequence ID" value="NZ_CP059066.1"/>
</dbReference>
<proteinExistence type="inferred from homology"/>
<keyword evidence="7 10" id="KW-0500">Molybdenum</keyword>
<dbReference type="InterPro" id="IPR005110">
    <property type="entry name" value="MoeA_linker/N"/>
</dbReference>
<keyword evidence="10" id="KW-0479">Metal-binding</keyword>
<dbReference type="SUPFAM" id="SSF63867">
    <property type="entry name" value="MoeA C-terminal domain-like"/>
    <property type="match status" value="1"/>
</dbReference>
<dbReference type="Gene3D" id="3.90.105.10">
    <property type="entry name" value="Molybdopterin biosynthesis moea protein, domain 2"/>
    <property type="match status" value="1"/>
</dbReference>
<dbReference type="Pfam" id="PF12727">
    <property type="entry name" value="PBP_like"/>
    <property type="match status" value="1"/>
</dbReference>
<dbReference type="Gene3D" id="3.40.190.10">
    <property type="entry name" value="Periplasmic binding protein-like II"/>
    <property type="match status" value="1"/>
</dbReference>
<comment type="similarity">
    <text evidence="4 10">Belongs to the MoeA family.</text>
</comment>
<dbReference type="CDD" id="cd00887">
    <property type="entry name" value="MoeA"/>
    <property type="match status" value="1"/>
</dbReference>
<dbReference type="Pfam" id="PF03454">
    <property type="entry name" value="MoeA_C"/>
    <property type="match status" value="1"/>
</dbReference>
<evidence type="ECO:0000256" key="1">
    <source>
        <dbReference type="ARBA" id="ARBA00002901"/>
    </source>
</evidence>
<dbReference type="Gene3D" id="2.40.340.10">
    <property type="entry name" value="MoeA, C-terminal, domain IV"/>
    <property type="match status" value="1"/>
</dbReference>
<dbReference type="GO" id="GO:0046872">
    <property type="term" value="F:metal ion binding"/>
    <property type="evidence" value="ECO:0007669"/>
    <property type="project" value="UniProtKB-UniRule"/>
</dbReference>
<dbReference type="InterPro" id="IPR001453">
    <property type="entry name" value="MoaB/Mog_dom"/>
</dbReference>
<protein>
    <recommendedName>
        <fullName evidence="6 10">Molybdopterin molybdenumtransferase</fullName>
        <ecNumber evidence="5 10">2.10.1.1</ecNumber>
    </recommendedName>
</protein>
<comment type="pathway">
    <text evidence="3 10">Cofactor biosynthesis; molybdopterin biosynthesis.</text>
</comment>
<keyword evidence="10" id="KW-0460">Magnesium</keyword>
<evidence type="ECO:0000256" key="7">
    <source>
        <dbReference type="ARBA" id="ARBA00022505"/>
    </source>
</evidence>
<evidence type="ECO:0000313" key="12">
    <source>
        <dbReference type="EMBL" id="QSQ09347.1"/>
    </source>
</evidence>
<dbReference type="SUPFAM" id="SSF63882">
    <property type="entry name" value="MoeA N-terminal region -like"/>
    <property type="match status" value="1"/>
</dbReference>
<feature type="domain" description="MoaB/Mog" evidence="11">
    <location>
        <begin position="179"/>
        <end position="316"/>
    </location>
</feature>
<dbReference type="SUPFAM" id="SSF53218">
    <property type="entry name" value="Molybdenum cofactor biosynthesis proteins"/>
    <property type="match status" value="1"/>
</dbReference>
<dbReference type="InterPro" id="IPR038987">
    <property type="entry name" value="MoeA-like"/>
</dbReference>
<sequence length="642" mass="69437">MKRRDIYLDNLPVDEAKRRFMERLEELGALRPLNGEKIPVSSSLGRVTAGAVYAKISSPHYNSAAVDGIAVRARDTFGASETNPVRLTKEQCRYVDTGDPLPDGFDAVVMVEDIQPLENGEVELISAVYPWQHVRPIGEDIVAAEMILPENHRIRPQDIGAMLAGGVLEVEVRRRPVVSIIPTGTELVKPGSPLNPGDITEYNSEVLKGFVLEWGGTANISDIKADDYSLIRDEILKALSTSDIVIVNAGSSAGSEDYTSSIVEEIGELLVHGIASKPGKPVILGIAGGKPVIGIPGYPVSAVLAFDLFVKPLVFRLQGTLPPERTRIKATAARKIPSKIGVEEYLRVKLGDVGGRMIATPLARGAGVITSLVRADGILKIPAPLEGFHAGEEIEVELLREKRDIENTVVVIGSHDLALDILGDHIRRRYPHISLSSAHVGSMGGIMALKKGETHGAGIHLLDPETGEYNIPYLEKYLPGKEIVLVNLAYRDQGIMVKKGNPKNIKNVGDLAREGITFVNRQKGAGTRLLLDYELKKLGISPERIMGYEREEYTHMAVAAAVAGGSADAGLGILAAANSLGLDFIPVARERYDLAIPAEFMGLERVKAMLETINTPQFKKALEALGGYHTEKTGEVLKEGRV</sequence>
<dbReference type="SUPFAM" id="SSF53850">
    <property type="entry name" value="Periplasmic binding protein-like II"/>
    <property type="match status" value="1"/>
</dbReference>